<feature type="transmembrane region" description="Helical" evidence="1">
    <location>
        <begin position="140"/>
        <end position="163"/>
    </location>
</feature>
<keyword evidence="1" id="KW-0812">Transmembrane</keyword>
<keyword evidence="1" id="KW-0472">Membrane</keyword>
<dbReference type="EMBL" id="JAWHQM010000015">
    <property type="protein sequence ID" value="KAK5630273.1"/>
    <property type="molecule type" value="Genomic_DNA"/>
</dbReference>
<gene>
    <name evidence="2" type="ORF">RRF57_005988</name>
</gene>
<sequence length="1445" mass="163140">MGTNYRHLTNWRPKRNALESNTLRSKLWRPFWHHPMILIAFVFLFSFLFISLLILWNYDQKNNGIPITISKSHYSWKYGPTIILTVIVSLWTQVDYYTKLLQPWGAMKTRTTSSSNSLLLDYISPISIQTLFKAARNRHFSVALSVFILSLLQLVIFLSTGLLQSESTLISGKHPVTINTRFDVSKVDETLSQQNLTRDSTDWISHINPSPRPAYALQSILQGNIQYPQGTQARNAFQTIDPPADLANITGMSAIVETFTPDIKCETPLDLVLDAQPNIYPRYDWVRLFCVDATGDTQSKTLSPNPVFYENIKFTFKNRVCYSDWRDQVNTGSLIYGLQIINCQEPPRTTNKTRGNQMSTQNETGPDQVLFFLITEAVYPYQHYSNGSYAVLQQSATACEVRYKIERGTLTQDLLPYRRVEWNSALNNCLESGRTTGFLKDPYGLFTLLKSSWNDPKAWNEGLFDPDTLRNTARDVLQGLCVQVIHDQFVSPDNATTPGTVTYFEDRLRFQVAFLWPIVVLTAIISVLSIVFLLSRPGAVVSQDPGIIGTHAAILSSSRILGNLIRTIGDMRTSELEKSLDGSFFKTSTNRQEAFSIMVVEKSFISHGKPWQPSDPLMGPRSSPKNTNIKPGPWIPFTFTYPFLSLLFILPTLAIGTLEVLYLVAKKNQGLTNADGNISQTLSIYVSAGITFTIAATFSSFNFTVASFSPYYALSLSRSEANHSVLVNFFGSIPPVILYRTLKERHYSVSLSSIAGMISSALTIVVSGLWITNQSTIITTDFEAKQTTAWDLNWMHSATDDGGASSLLNILRQNLSIAPPTGIWDDLVFPEWNSGTIHNISSQNITDSVRLSLSALRPELTCDFSLQTAVSRDMSLAPGISKQFELPENCHWRDRDSTGMEFNLSYFEVDTLPIWTSAVFDVPTIPWNGTNRDLFFDYSLSRVSNTEARVGSAMTTSLNGCPSFFIFNSLTEGNFNSGNLYLANTTTLMCHQKIQQVQTSVVLNSEAHGRLEVSNLLSAPVPDEQTVIYLTHGPDNSSLFQYQIEPHLARNLSQPLQGRYHPFFSLITPGNFTEVFLDYRSLDEYKAAVNKAYKSYMVHVINSSIFRKNITDSSHEEVPVIKGTIHNRVGRLTIDYTSKLVLQIMLSIMLLLEAGAVWKMNLRGTLPRKPYSIASIMGFLAGSSICESTFMPKGAEWMNKEELSRLFGDRTLGLGWWDDDHHDTGNDETEHPKNLRYGIDFGEPRERSFRASQLVVPFDLERGPDRRPVPFDRCKECTATLDCYTCSHYHGSYSGSFTCWRLPLSIFLVSRQANDIANTIFFQRNRFIVLVRCGRRDDVSSCKDECPPLIEIFQRLPPNTAFLFAHKALHSPLSQTIGLLVATCDTKKLSLALFIGPEYVEYVNRRWQLSKRSSSPSFPALQVCLREIRYLQDLLIYIKWPNYTS</sequence>
<feature type="transmembrane region" description="Helical" evidence="1">
    <location>
        <begin position="36"/>
        <end position="56"/>
    </location>
</feature>
<dbReference type="Pfam" id="PF11915">
    <property type="entry name" value="DUF3433"/>
    <property type="match status" value="2"/>
</dbReference>
<organism evidence="2 3">
    <name type="scientific">Xylaria bambusicola</name>
    <dbReference type="NCBI Taxonomy" id="326684"/>
    <lineage>
        <taxon>Eukaryota</taxon>
        <taxon>Fungi</taxon>
        <taxon>Dikarya</taxon>
        <taxon>Ascomycota</taxon>
        <taxon>Pezizomycotina</taxon>
        <taxon>Sordariomycetes</taxon>
        <taxon>Xylariomycetidae</taxon>
        <taxon>Xylariales</taxon>
        <taxon>Xylariaceae</taxon>
        <taxon>Xylaria</taxon>
    </lineage>
</organism>
<reference evidence="2 3" key="1">
    <citation type="submission" date="2023-10" db="EMBL/GenBank/DDBJ databases">
        <title>Draft genome sequence of Xylaria bambusicola isolate GMP-LS, the root and basal stem rot pathogen of sugarcane in Indonesia.</title>
        <authorList>
            <person name="Selvaraj P."/>
            <person name="Muralishankar V."/>
            <person name="Muruganantham S."/>
            <person name="Sp S."/>
            <person name="Haryani S."/>
            <person name="Lau K.J.X."/>
            <person name="Naqvi N.I."/>
        </authorList>
    </citation>
    <scope>NUCLEOTIDE SEQUENCE [LARGE SCALE GENOMIC DNA]</scope>
    <source>
        <strain evidence="2">GMP-LS</strain>
    </source>
</reference>
<evidence type="ECO:0000313" key="3">
    <source>
        <dbReference type="Proteomes" id="UP001305414"/>
    </source>
</evidence>
<keyword evidence="1" id="KW-1133">Transmembrane helix</keyword>
<feature type="transmembrane region" description="Helical" evidence="1">
    <location>
        <begin position="749"/>
        <end position="771"/>
    </location>
</feature>
<feature type="transmembrane region" description="Helical" evidence="1">
    <location>
        <begin position="76"/>
        <end position="94"/>
    </location>
</feature>
<accession>A0AAN7UPM3</accession>
<feature type="transmembrane region" description="Helical" evidence="1">
    <location>
        <begin position="684"/>
        <end position="705"/>
    </location>
</feature>
<dbReference type="PANTHER" id="PTHR37544">
    <property type="entry name" value="SPRAY-RELATED"/>
    <property type="match status" value="1"/>
</dbReference>
<feature type="transmembrane region" description="Helical" evidence="1">
    <location>
        <begin position="725"/>
        <end position="742"/>
    </location>
</feature>
<evidence type="ECO:0000313" key="2">
    <source>
        <dbReference type="EMBL" id="KAK5630273.1"/>
    </source>
</evidence>
<proteinExistence type="predicted"/>
<evidence type="ECO:0000256" key="1">
    <source>
        <dbReference type="SAM" id="Phobius"/>
    </source>
</evidence>
<dbReference type="InterPro" id="IPR021840">
    <property type="entry name" value="DUF3433"/>
</dbReference>
<protein>
    <submittedName>
        <fullName evidence="2">Uncharacterized protein</fullName>
    </submittedName>
</protein>
<name>A0AAN7UPM3_9PEZI</name>
<feature type="transmembrane region" description="Helical" evidence="1">
    <location>
        <begin position="643"/>
        <end position="664"/>
    </location>
</feature>
<dbReference type="Proteomes" id="UP001305414">
    <property type="component" value="Unassembled WGS sequence"/>
</dbReference>
<keyword evidence="3" id="KW-1185">Reference proteome</keyword>
<comment type="caution">
    <text evidence="2">The sequence shown here is derived from an EMBL/GenBank/DDBJ whole genome shotgun (WGS) entry which is preliminary data.</text>
</comment>
<feature type="transmembrane region" description="Helical" evidence="1">
    <location>
        <begin position="513"/>
        <end position="534"/>
    </location>
</feature>